<dbReference type="AlphaFoldDB" id="A0A2W4Z6Y9"/>
<sequence length="126" mass="13961">MQSNIKDMMNGMPTANPFDVKSVMDVQRKNFEAMTNAMQGWQSIAQRQAEMVTQFVQDNATMARSAMDTTASPQDAMTRQAELVKAVCEKTMLNTQEIAEMMRKATVETANIMGSNVKKAAAKDSE</sequence>
<proteinExistence type="predicted"/>
<name>A0A2W4Z6Y9_9BACT</name>
<feature type="domain" description="Phasin" evidence="1">
    <location>
        <begin position="23"/>
        <end position="116"/>
    </location>
</feature>
<evidence type="ECO:0000313" key="2">
    <source>
        <dbReference type="EMBL" id="PZO78100.1"/>
    </source>
</evidence>
<dbReference type="EMBL" id="QFNK01000399">
    <property type="protein sequence ID" value="PZO78100.1"/>
    <property type="molecule type" value="Genomic_DNA"/>
</dbReference>
<dbReference type="Pfam" id="PF09361">
    <property type="entry name" value="Phasin_2"/>
    <property type="match status" value="1"/>
</dbReference>
<evidence type="ECO:0000259" key="1">
    <source>
        <dbReference type="Pfam" id="PF09361"/>
    </source>
</evidence>
<comment type="caution">
    <text evidence="2">The sequence shown here is derived from an EMBL/GenBank/DDBJ whole genome shotgun (WGS) entry which is preliminary data.</text>
</comment>
<accession>A0A2W4Z6Y9</accession>
<dbReference type="NCBIfam" id="TIGR01841">
    <property type="entry name" value="phasin"/>
    <property type="match status" value="1"/>
</dbReference>
<organism evidence="2 3">
    <name type="scientific">Micavibrio aeruginosavorus</name>
    <dbReference type="NCBI Taxonomy" id="349221"/>
    <lineage>
        <taxon>Bacteria</taxon>
        <taxon>Pseudomonadati</taxon>
        <taxon>Bdellovibrionota</taxon>
        <taxon>Bdellovibrionia</taxon>
        <taxon>Bdellovibrionales</taxon>
        <taxon>Pseudobdellovibrionaceae</taxon>
        <taxon>Micavibrio</taxon>
    </lineage>
</organism>
<protein>
    <recommendedName>
        <fullName evidence="1">Phasin domain-containing protein</fullName>
    </recommendedName>
</protein>
<reference evidence="2 3" key="1">
    <citation type="submission" date="2017-08" db="EMBL/GenBank/DDBJ databases">
        <title>Infants hospitalized years apart are colonized by the same room-sourced microbial strains.</title>
        <authorList>
            <person name="Brooks B."/>
            <person name="Olm M.R."/>
            <person name="Firek B.A."/>
            <person name="Baker R."/>
            <person name="Thomas B.C."/>
            <person name="Morowitz M.J."/>
            <person name="Banfield J.F."/>
        </authorList>
    </citation>
    <scope>NUCLEOTIDE SEQUENCE [LARGE SCALE GENOMIC DNA]</scope>
    <source>
        <strain evidence="2">S2_018_000_R2_104</strain>
    </source>
</reference>
<dbReference type="InterPro" id="IPR010127">
    <property type="entry name" value="Phasin_subfam-1"/>
</dbReference>
<dbReference type="InterPro" id="IPR018968">
    <property type="entry name" value="Phasin"/>
</dbReference>
<dbReference type="Proteomes" id="UP000249557">
    <property type="component" value="Unassembled WGS sequence"/>
</dbReference>
<evidence type="ECO:0000313" key="3">
    <source>
        <dbReference type="Proteomes" id="UP000249557"/>
    </source>
</evidence>
<gene>
    <name evidence="2" type="ORF">DI626_12095</name>
</gene>